<dbReference type="EMBL" id="JBANQN010000003">
    <property type="protein sequence ID" value="KAK6793855.1"/>
    <property type="molecule type" value="Genomic_DNA"/>
</dbReference>
<sequence length="10" mass="1173">MTLLLGLYHL</sequence>
<name>A0AAN8YIH6_SOLBU</name>
<dbReference type="Proteomes" id="UP001371456">
    <property type="component" value="Unassembled WGS sequence"/>
</dbReference>
<proteinExistence type="predicted"/>
<evidence type="ECO:0000313" key="2">
    <source>
        <dbReference type="Proteomes" id="UP001371456"/>
    </source>
</evidence>
<keyword evidence="2" id="KW-1185">Reference proteome</keyword>
<reference evidence="1 2" key="1">
    <citation type="submission" date="2024-02" db="EMBL/GenBank/DDBJ databases">
        <title>de novo genome assembly of Solanum bulbocastanum strain 11H21.</title>
        <authorList>
            <person name="Hosaka A.J."/>
        </authorList>
    </citation>
    <scope>NUCLEOTIDE SEQUENCE [LARGE SCALE GENOMIC DNA]</scope>
    <source>
        <tissue evidence="1">Young leaves</tissue>
    </source>
</reference>
<comment type="caution">
    <text evidence="1">The sequence shown here is derived from an EMBL/GenBank/DDBJ whole genome shotgun (WGS) entry which is preliminary data.</text>
</comment>
<protein>
    <submittedName>
        <fullName evidence="1">Uncharacterized protein</fullName>
    </submittedName>
</protein>
<accession>A0AAN8YIH6</accession>
<gene>
    <name evidence="1" type="ORF">RDI58_007308</name>
</gene>
<organism evidence="1 2">
    <name type="scientific">Solanum bulbocastanum</name>
    <name type="common">Wild potato</name>
    <dbReference type="NCBI Taxonomy" id="147425"/>
    <lineage>
        <taxon>Eukaryota</taxon>
        <taxon>Viridiplantae</taxon>
        <taxon>Streptophyta</taxon>
        <taxon>Embryophyta</taxon>
        <taxon>Tracheophyta</taxon>
        <taxon>Spermatophyta</taxon>
        <taxon>Magnoliopsida</taxon>
        <taxon>eudicotyledons</taxon>
        <taxon>Gunneridae</taxon>
        <taxon>Pentapetalae</taxon>
        <taxon>asterids</taxon>
        <taxon>lamiids</taxon>
        <taxon>Solanales</taxon>
        <taxon>Solanaceae</taxon>
        <taxon>Solanoideae</taxon>
        <taxon>Solaneae</taxon>
        <taxon>Solanum</taxon>
    </lineage>
</organism>
<evidence type="ECO:0000313" key="1">
    <source>
        <dbReference type="EMBL" id="KAK6793855.1"/>
    </source>
</evidence>